<dbReference type="GO" id="GO:0034599">
    <property type="term" value="P:cellular response to oxidative stress"/>
    <property type="evidence" value="ECO:0007669"/>
    <property type="project" value="InterPro"/>
</dbReference>
<comment type="subcellular location">
    <subcellularLocation>
        <location evidence="1">Cytoplasm</location>
    </subcellularLocation>
</comment>
<dbReference type="Proteomes" id="UP001144204">
    <property type="component" value="Unassembled WGS sequence"/>
</dbReference>
<dbReference type="AlphaFoldDB" id="A0A9W6B091"/>
<gene>
    <name evidence="5" type="ORF">WR164_04310</name>
</gene>
<dbReference type="EMBL" id="BRPL01000002">
    <property type="protein sequence ID" value="GLB46452.1"/>
    <property type="molecule type" value="Genomic_DNA"/>
</dbReference>
<dbReference type="InterPro" id="IPR000415">
    <property type="entry name" value="Nitroreductase-like"/>
</dbReference>
<reference evidence="5" key="2">
    <citation type="journal article" date="2023" name="PLoS ONE">
        <title>Philodulcilactobacillus myokoensis gen. nov., sp. nov., a fructophilic, acidophilic, and agar-phobic lactic acid bacterium isolated from fermented vegetable extracts.</title>
        <authorList>
            <person name="Kouya T."/>
            <person name="Ishiyama Y."/>
            <person name="Ohashi S."/>
            <person name="Kumakubo R."/>
            <person name="Yamazaki T."/>
            <person name="Otaki T."/>
        </authorList>
    </citation>
    <scope>NUCLEOTIDE SEQUENCE</scope>
    <source>
        <strain evidence="5">WR16-4</strain>
    </source>
</reference>
<keyword evidence="3" id="KW-0560">Oxidoreductase</keyword>
<dbReference type="InterPro" id="IPR033877">
    <property type="entry name" value="Frm2/Hbn1"/>
</dbReference>
<keyword evidence="6" id="KW-1185">Reference proteome</keyword>
<dbReference type="InterPro" id="IPR029479">
    <property type="entry name" value="Nitroreductase"/>
</dbReference>
<evidence type="ECO:0000256" key="2">
    <source>
        <dbReference type="ARBA" id="ARBA00022490"/>
    </source>
</evidence>
<evidence type="ECO:0000256" key="3">
    <source>
        <dbReference type="ARBA" id="ARBA00023002"/>
    </source>
</evidence>
<evidence type="ECO:0000313" key="6">
    <source>
        <dbReference type="Proteomes" id="UP001144204"/>
    </source>
</evidence>
<accession>A0A9W6B091</accession>
<sequence length="200" mass="22989">MKKTLLDLEKRRRTIYGLGRHLNVDQNQLAQFIFDSIKWTPSPFNNQTTRAVVLFNKQHEKLWDIVADVLKNKIGDERFEKGTKAKIDSFRNAYGSVLFFTDTSIVDDFKKKFPSFAGNFRDWSEQAQGNAQYAVWTGLAENGIGANLQHYNPIIDDKVAKAFDIPSNWNLRGQMNFGSIEQPAGDKSFMDDSKRFKVLK</sequence>
<dbReference type="CDD" id="cd02140">
    <property type="entry name" value="Frm2-like"/>
    <property type="match status" value="1"/>
</dbReference>
<dbReference type="PANTHER" id="PTHR43035">
    <property type="entry name" value="FATTY ACID REPRESSION MUTANT PROTEIN 2-RELATED"/>
    <property type="match status" value="1"/>
</dbReference>
<feature type="domain" description="Nitroreductase" evidence="4">
    <location>
        <begin position="10"/>
        <end position="178"/>
    </location>
</feature>
<dbReference type="GO" id="GO:0016491">
    <property type="term" value="F:oxidoreductase activity"/>
    <property type="evidence" value="ECO:0007669"/>
    <property type="project" value="UniProtKB-KW"/>
</dbReference>
<comment type="caution">
    <text evidence="5">The sequence shown here is derived from an EMBL/GenBank/DDBJ whole genome shotgun (WGS) entry which is preliminary data.</text>
</comment>
<evidence type="ECO:0000259" key="4">
    <source>
        <dbReference type="Pfam" id="PF00881"/>
    </source>
</evidence>
<reference evidence="5" key="1">
    <citation type="submission" date="2022-07" db="EMBL/GenBank/DDBJ databases">
        <authorList>
            <person name="Kouya T."/>
            <person name="Ishiyama Y."/>
        </authorList>
    </citation>
    <scope>NUCLEOTIDE SEQUENCE</scope>
    <source>
        <strain evidence="5">WR16-4</strain>
    </source>
</reference>
<dbReference type="FunFam" id="3.40.109.10:FF:000001">
    <property type="entry name" value="Nitroreductase family"/>
    <property type="match status" value="1"/>
</dbReference>
<evidence type="ECO:0000313" key="5">
    <source>
        <dbReference type="EMBL" id="GLB46452.1"/>
    </source>
</evidence>
<dbReference type="RefSeq" id="WP_286135913.1">
    <property type="nucleotide sequence ID" value="NZ_BRPL01000002.1"/>
</dbReference>
<evidence type="ECO:0000256" key="1">
    <source>
        <dbReference type="ARBA" id="ARBA00004496"/>
    </source>
</evidence>
<name>A0A9W6B091_9LACO</name>
<organism evidence="5 6">
    <name type="scientific">Philodulcilactobacillus myokoensis</name>
    <dbReference type="NCBI Taxonomy" id="2929573"/>
    <lineage>
        <taxon>Bacteria</taxon>
        <taxon>Bacillati</taxon>
        <taxon>Bacillota</taxon>
        <taxon>Bacilli</taxon>
        <taxon>Lactobacillales</taxon>
        <taxon>Lactobacillaceae</taxon>
        <taxon>Philodulcilactobacillus</taxon>
    </lineage>
</organism>
<dbReference type="Gene3D" id="3.40.109.10">
    <property type="entry name" value="NADH Oxidase"/>
    <property type="match status" value="1"/>
</dbReference>
<dbReference type="Pfam" id="PF00881">
    <property type="entry name" value="Nitroreductase"/>
    <property type="match status" value="1"/>
</dbReference>
<dbReference type="PANTHER" id="PTHR43035:SF1">
    <property type="entry name" value="FATTY ACID REPRESSION MUTANT PROTEIN 2-RELATED"/>
    <property type="match status" value="1"/>
</dbReference>
<dbReference type="SUPFAM" id="SSF55469">
    <property type="entry name" value="FMN-dependent nitroreductase-like"/>
    <property type="match status" value="1"/>
</dbReference>
<keyword evidence="2" id="KW-0963">Cytoplasm</keyword>
<proteinExistence type="predicted"/>
<dbReference type="GO" id="GO:0005737">
    <property type="term" value="C:cytoplasm"/>
    <property type="evidence" value="ECO:0007669"/>
    <property type="project" value="UniProtKB-SubCell"/>
</dbReference>
<protein>
    <submittedName>
        <fullName evidence="5">Oxidoreductase</fullName>
    </submittedName>
</protein>